<evidence type="ECO:0000256" key="1">
    <source>
        <dbReference type="ARBA" id="ARBA00022729"/>
    </source>
</evidence>
<dbReference type="Pfam" id="PF04355">
    <property type="entry name" value="BamE"/>
    <property type="match status" value="1"/>
</dbReference>
<keyword evidence="4" id="KW-0449">Lipoprotein</keyword>
<organism evidence="4 5">
    <name type="scientific">Cupriavidus metallidurans (strain ATCC 43123 / DSM 2839 / NBRC 102507 / CH34)</name>
    <name type="common">Ralstonia metallidurans</name>
    <dbReference type="NCBI Taxonomy" id="266264"/>
    <lineage>
        <taxon>Bacteria</taxon>
        <taxon>Pseudomonadati</taxon>
        <taxon>Pseudomonadota</taxon>
        <taxon>Betaproteobacteria</taxon>
        <taxon>Burkholderiales</taxon>
        <taxon>Burkholderiaceae</taxon>
        <taxon>Cupriavidus</taxon>
    </lineage>
</organism>
<protein>
    <submittedName>
        <fullName evidence="4">Lipoprotein</fullName>
    </submittedName>
</protein>
<accession>Q1LJN3</accession>
<gene>
    <name evidence="4" type="ordered locus">Rmet_2770</name>
</gene>
<dbReference type="InterPro" id="IPR037873">
    <property type="entry name" value="BamE-like"/>
</dbReference>
<reference evidence="5" key="1">
    <citation type="journal article" date="2010" name="PLoS ONE">
        <title>The complete genome sequence of Cupriavidus metallidurans strain CH34, a master survivalist in harsh and anthropogenic environments.</title>
        <authorList>
            <person name="Janssen P.J."/>
            <person name="Van Houdt R."/>
            <person name="Moors H."/>
            <person name="Monsieurs P."/>
            <person name="Morin N."/>
            <person name="Michaux A."/>
            <person name="Benotmane M.A."/>
            <person name="Leys N."/>
            <person name="Vallaeys T."/>
            <person name="Lapidus A."/>
            <person name="Monchy S."/>
            <person name="Medigue C."/>
            <person name="Taghavi S."/>
            <person name="McCorkle S."/>
            <person name="Dunn J."/>
            <person name="van der Lelie D."/>
            <person name="Mergeay M."/>
        </authorList>
    </citation>
    <scope>NUCLEOTIDE SEQUENCE [LARGE SCALE GENOMIC DNA]</scope>
    <source>
        <strain evidence="5">ATCC 43123 / DSM 2839 / NBRC 102507 / CH34</strain>
    </source>
</reference>
<keyword evidence="5" id="KW-1185">Reference proteome</keyword>
<keyword evidence="2" id="KW-0472">Membrane</keyword>
<dbReference type="PROSITE" id="PS51257">
    <property type="entry name" value="PROKAR_LIPOPROTEIN"/>
    <property type="match status" value="1"/>
</dbReference>
<dbReference type="AlphaFoldDB" id="Q1LJN3"/>
<dbReference type="EMBL" id="CP000352">
    <property type="protein sequence ID" value="ABF09643.1"/>
    <property type="molecule type" value="Genomic_DNA"/>
</dbReference>
<dbReference type="GO" id="GO:0019867">
    <property type="term" value="C:outer membrane"/>
    <property type="evidence" value="ECO:0007669"/>
    <property type="project" value="InterPro"/>
</dbReference>
<evidence type="ECO:0000256" key="2">
    <source>
        <dbReference type="ARBA" id="ARBA00023136"/>
    </source>
</evidence>
<dbReference type="eggNOG" id="COG2913">
    <property type="taxonomic scope" value="Bacteria"/>
</dbReference>
<dbReference type="Proteomes" id="UP000002429">
    <property type="component" value="Chromosome"/>
</dbReference>
<dbReference type="Gene3D" id="3.30.1450.10">
    <property type="match status" value="1"/>
</dbReference>
<proteinExistence type="predicted"/>
<evidence type="ECO:0000313" key="5">
    <source>
        <dbReference type="Proteomes" id="UP000002429"/>
    </source>
</evidence>
<dbReference type="HOGENOM" id="CLU_090266_0_0_4"/>
<evidence type="ECO:0000259" key="3">
    <source>
        <dbReference type="Pfam" id="PF04355"/>
    </source>
</evidence>
<feature type="domain" description="Outer membrane protein assembly factor BamE" evidence="3">
    <location>
        <begin position="122"/>
        <end position="187"/>
    </location>
</feature>
<sequence length="200" mass="22332">MTSMKLRLTDASRRRLAAMGLIASLLALFGCDQQKVDEAMKKAGDAARGTWNSVKPDSLLFKGIEIGKSTEEDVRRQAGKPEIVWEEADGGRRLEYPRGPEGTTTWMVTTGPDGTVRKIEQVLSAESFSQVRPGMNKDQIRRMLGKPTKVEAFALKQEEVWGYRWYENPTERAFFNVHFNNDGIVTTTSRSDDPSKMGGG</sequence>
<evidence type="ECO:0000313" key="4">
    <source>
        <dbReference type="EMBL" id="ABF09643.1"/>
    </source>
</evidence>
<dbReference type="KEGG" id="rme:Rmet_2770"/>
<dbReference type="InterPro" id="IPR007450">
    <property type="entry name" value="BamE_dom"/>
</dbReference>
<keyword evidence="1" id="KW-0732">Signal</keyword>
<dbReference type="STRING" id="266264.Rmet_2770"/>
<name>Q1LJN3_CUPMC</name>